<dbReference type="AlphaFoldDB" id="A0A2T1BZG3"/>
<dbReference type="RefSeq" id="WP_106290214.1">
    <property type="nucleotide sequence ID" value="NZ_CAWNTC010000145.1"/>
</dbReference>
<protein>
    <recommendedName>
        <fullName evidence="5">Ribosome maturation factor RimM</fullName>
    </recommendedName>
</protein>
<name>A0A2T1BZG3_9CYAN</name>
<reference evidence="8 9" key="2">
    <citation type="submission" date="2018-03" db="EMBL/GenBank/DDBJ databases">
        <title>The ancient ancestry and fast evolution of plastids.</title>
        <authorList>
            <person name="Moore K.R."/>
            <person name="Magnabosco C."/>
            <person name="Momper L."/>
            <person name="Gold D.A."/>
            <person name="Bosak T."/>
            <person name="Fournier G.P."/>
        </authorList>
    </citation>
    <scope>NUCLEOTIDE SEQUENCE [LARGE SCALE GENOMIC DNA]</scope>
    <source>
        <strain evidence="8 9">CCAP 1448/3</strain>
    </source>
</reference>
<dbReference type="InterPro" id="IPR036976">
    <property type="entry name" value="RimM_N_sf"/>
</dbReference>
<gene>
    <name evidence="5" type="primary">rimM</name>
    <name evidence="8" type="ORF">C7B64_18755</name>
</gene>
<dbReference type="NCBIfam" id="TIGR02273">
    <property type="entry name" value="16S_RimM"/>
    <property type="match status" value="1"/>
</dbReference>
<evidence type="ECO:0000259" key="6">
    <source>
        <dbReference type="Pfam" id="PF01782"/>
    </source>
</evidence>
<keyword evidence="3 5" id="KW-0698">rRNA processing</keyword>
<dbReference type="OrthoDB" id="9810331at2"/>
<comment type="similarity">
    <text evidence="5">Belongs to the RimM family.</text>
</comment>
<dbReference type="Gene3D" id="2.30.30.240">
    <property type="entry name" value="PRC-barrel domain"/>
    <property type="match status" value="1"/>
</dbReference>
<dbReference type="InterPro" id="IPR056792">
    <property type="entry name" value="PRC_RimM"/>
</dbReference>
<dbReference type="InterPro" id="IPR011961">
    <property type="entry name" value="RimM"/>
</dbReference>
<dbReference type="Pfam" id="PF24986">
    <property type="entry name" value="PRC_RimM"/>
    <property type="match status" value="1"/>
</dbReference>
<evidence type="ECO:0000259" key="7">
    <source>
        <dbReference type="Pfam" id="PF24986"/>
    </source>
</evidence>
<proteinExistence type="inferred from homology"/>
<dbReference type="SUPFAM" id="SSF50346">
    <property type="entry name" value="PRC-barrel domain"/>
    <property type="match status" value="1"/>
</dbReference>
<dbReference type="PANTHER" id="PTHR33692">
    <property type="entry name" value="RIBOSOME MATURATION FACTOR RIMM"/>
    <property type="match status" value="1"/>
</dbReference>
<evidence type="ECO:0000256" key="4">
    <source>
        <dbReference type="ARBA" id="ARBA00023186"/>
    </source>
</evidence>
<dbReference type="Pfam" id="PF01782">
    <property type="entry name" value="RimM"/>
    <property type="match status" value="1"/>
</dbReference>
<dbReference type="GO" id="GO:0005737">
    <property type="term" value="C:cytoplasm"/>
    <property type="evidence" value="ECO:0007669"/>
    <property type="project" value="UniProtKB-SubCell"/>
</dbReference>
<keyword evidence="2 5" id="KW-0690">Ribosome biogenesis</keyword>
<organism evidence="8 9">
    <name type="scientific">Merismopedia glauca CCAP 1448/3</name>
    <dbReference type="NCBI Taxonomy" id="1296344"/>
    <lineage>
        <taxon>Bacteria</taxon>
        <taxon>Bacillati</taxon>
        <taxon>Cyanobacteriota</taxon>
        <taxon>Cyanophyceae</taxon>
        <taxon>Synechococcales</taxon>
        <taxon>Merismopediaceae</taxon>
        <taxon>Merismopedia</taxon>
    </lineage>
</organism>
<keyword evidence="1 5" id="KW-0963">Cytoplasm</keyword>
<keyword evidence="4 5" id="KW-0143">Chaperone</keyword>
<feature type="domain" description="Ribosome maturation factor RimM PRC barrel" evidence="7">
    <location>
        <begin position="115"/>
        <end position="188"/>
    </location>
</feature>
<evidence type="ECO:0000256" key="3">
    <source>
        <dbReference type="ARBA" id="ARBA00022552"/>
    </source>
</evidence>
<reference evidence="8 9" key="1">
    <citation type="submission" date="2018-02" db="EMBL/GenBank/DDBJ databases">
        <authorList>
            <person name="Cohen D.B."/>
            <person name="Kent A.D."/>
        </authorList>
    </citation>
    <scope>NUCLEOTIDE SEQUENCE [LARGE SCALE GENOMIC DNA]</scope>
    <source>
        <strain evidence="8 9">CCAP 1448/3</strain>
    </source>
</reference>
<evidence type="ECO:0000256" key="5">
    <source>
        <dbReference type="HAMAP-Rule" id="MF_00014"/>
    </source>
</evidence>
<evidence type="ECO:0000313" key="8">
    <source>
        <dbReference type="EMBL" id="PSB01344.1"/>
    </source>
</evidence>
<dbReference type="GO" id="GO:0043022">
    <property type="term" value="F:ribosome binding"/>
    <property type="evidence" value="ECO:0007669"/>
    <property type="project" value="InterPro"/>
</dbReference>
<dbReference type="InterPro" id="IPR011033">
    <property type="entry name" value="PRC_barrel-like_sf"/>
</dbReference>
<comment type="caution">
    <text evidence="8">The sequence shown here is derived from an EMBL/GenBank/DDBJ whole genome shotgun (WGS) entry which is preliminary data.</text>
</comment>
<comment type="subcellular location">
    <subcellularLocation>
        <location evidence="5">Cytoplasm</location>
    </subcellularLocation>
</comment>
<sequence>MTESSWLEIGTIVASHGMKGEVRVYPNTDFPERFENAGTRWLLRKDAKEPEAVELLEGRFMPGKGLYIVKLAGLEHIKEADALRGSKLMVPESDRPTLGADEYHVLDLQDLEVFHRDSGEYIGLVVDIIAAGNDLLVVRRPEVTDLIIDEEGSKPKKKQDLLIPFVREIVPVVDLSQKRVEITPPPGLLELS</sequence>
<dbReference type="GO" id="GO:0005840">
    <property type="term" value="C:ribosome"/>
    <property type="evidence" value="ECO:0007669"/>
    <property type="project" value="InterPro"/>
</dbReference>
<accession>A0A2T1BZG3</accession>
<dbReference type="PANTHER" id="PTHR33692:SF1">
    <property type="entry name" value="RIBOSOME MATURATION FACTOR RIMM"/>
    <property type="match status" value="1"/>
</dbReference>
<dbReference type="EMBL" id="PVWJ01000113">
    <property type="protein sequence ID" value="PSB01344.1"/>
    <property type="molecule type" value="Genomic_DNA"/>
</dbReference>
<dbReference type="Gene3D" id="2.40.30.60">
    <property type="entry name" value="RimM"/>
    <property type="match status" value="1"/>
</dbReference>
<dbReference type="Proteomes" id="UP000238762">
    <property type="component" value="Unassembled WGS sequence"/>
</dbReference>
<comment type="function">
    <text evidence="5">An accessory protein needed during the final step in the assembly of 30S ribosomal subunit, possibly for assembly of the head region. Essential for efficient processing of 16S rRNA. May be needed both before and after RbfA during the maturation of 16S rRNA. It has affinity for free ribosomal 30S subunits but not for 70S ribosomes.</text>
</comment>
<dbReference type="GO" id="GO:0042274">
    <property type="term" value="P:ribosomal small subunit biogenesis"/>
    <property type="evidence" value="ECO:0007669"/>
    <property type="project" value="UniProtKB-UniRule"/>
</dbReference>
<dbReference type="GO" id="GO:0006364">
    <property type="term" value="P:rRNA processing"/>
    <property type="evidence" value="ECO:0007669"/>
    <property type="project" value="UniProtKB-UniRule"/>
</dbReference>
<keyword evidence="9" id="KW-1185">Reference proteome</keyword>
<dbReference type="InterPro" id="IPR002676">
    <property type="entry name" value="RimM_N"/>
</dbReference>
<comment type="subunit">
    <text evidence="5">Binds ribosomal protein uS19.</text>
</comment>
<feature type="domain" description="RimM N-terminal" evidence="6">
    <location>
        <begin position="9"/>
        <end position="94"/>
    </location>
</feature>
<comment type="domain">
    <text evidence="5">The PRC barrel domain binds ribosomal protein uS19.</text>
</comment>
<dbReference type="SUPFAM" id="SSF50447">
    <property type="entry name" value="Translation proteins"/>
    <property type="match status" value="1"/>
</dbReference>
<evidence type="ECO:0000256" key="1">
    <source>
        <dbReference type="ARBA" id="ARBA00022490"/>
    </source>
</evidence>
<evidence type="ECO:0000313" key="9">
    <source>
        <dbReference type="Proteomes" id="UP000238762"/>
    </source>
</evidence>
<dbReference type="HAMAP" id="MF_00014">
    <property type="entry name" value="Ribosome_mat_RimM"/>
    <property type="match status" value="1"/>
</dbReference>
<dbReference type="InterPro" id="IPR009000">
    <property type="entry name" value="Transl_B-barrel_sf"/>
</dbReference>
<evidence type="ECO:0000256" key="2">
    <source>
        <dbReference type="ARBA" id="ARBA00022517"/>
    </source>
</evidence>